<proteinExistence type="predicted"/>
<keyword evidence="2" id="KW-1185">Reference proteome</keyword>
<organism evidence="1 2">
    <name type="scientific">Kitasatospora cathayae</name>
    <dbReference type="NCBI Taxonomy" id="3004092"/>
    <lineage>
        <taxon>Bacteria</taxon>
        <taxon>Bacillati</taxon>
        <taxon>Actinomycetota</taxon>
        <taxon>Actinomycetes</taxon>
        <taxon>Kitasatosporales</taxon>
        <taxon>Streptomycetaceae</taxon>
        <taxon>Kitasatospora</taxon>
    </lineage>
</organism>
<dbReference type="RefSeq" id="WP_270151694.1">
    <property type="nucleotide sequence ID" value="NZ_CP115451.1"/>
</dbReference>
<evidence type="ECO:0008006" key="3">
    <source>
        <dbReference type="Google" id="ProtNLM"/>
    </source>
</evidence>
<dbReference type="Proteomes" id="UP001212821">
    <property type="component" value="Plasmid punmamed2"/>
</dbReference>
<name>A0ABY7QIH2_9ACTN</name>
<geneLocation type="plasmid" evidence="1 2">
    <name>punmamed2</name>
</geneLocation>
<protein>
    <recommendedName>
        <fullName evidence="3">Protein ImuA</fullName>
    </recommendedName>
</protein>
<dbReference type="EMBL" id="CP115451">
    <property type="protein sequence ID" value="WBP92029.1"/>
    <property type="molecule type" value="Genomic_DNA"/>
</dbReference>
<evidence type="ECO:0000313" key="2">
    <source>
        <dbReference type="Proteomes" id="UP001212821"/>
    </source>
</evidence>
<evidence type="ECO:0000313" key="1">
    <source>
        <dbReference type="EMBL" id="WBP92029.1"/>
    </source>
</evidence>
<sequence>MSARIAAVPDLSATPGERLAAMLEETSPQARRARIEASTRPVLPALEPLLPHGRLPKGVVVEVLDHALLLATAAGPAAASDTLWTAIIGWPDAGLAAARAYGLPWERTLLADAPGDHWAETASVLADACETIILRPTSRPVPRQLARLEQRLRTTGATLLALDPWPGTAELRLTAGNAVWSGLGDGWGQLTGRQVDVRCVGRGRAARPREVRLLLPDEHGGVSAAAPALVERLPGAGDAVASVAALA</sequence>
<gene>
    <name evidence="1" type="ORF">O1G21_40295</name>
</gene>
<keyword evidence="1" id="KW-0614">Plasmid</keyword>
<accession>A0ABY7QIH2</accession>
<reference evidence="1 2" key="1">
    <citation type="submission" date="2022-12" db="EMBL/GenBank/DDBJ databases">
        <title>HUAS 3-15.</title>
        <authorList>
            <person name="Mo P."/>
        </authorList>
    </citation>
    <scope>NUCLEOTIDE SEQUENCE [LARGE SCALE GENOMIC DNA]</scope>
    <source>
        <strain evidence="1 2">HUAS 3-15</strain>
        <plasmid evidence="1 2">punmamed2</plasmid>
    </source>
</reference>